<dbReference type="InterPro" id="IPR036770">
    <property type="entry name" value="Ankyrin_rpt-contain_sf"/>
</dbReference>
<evidence type="ECO:0000256" key="3">
    <source>
        <dbReference type="PROSITE-ProRule" id="PRU00023"/>
    </source>
</evidence>
<feature type="repeat" description="ANK" evidence="3">
    <location>
        <begin position="95"/>
        <end position="127"/>
    </location>
</feature>
<evidence type="ECO:0000256" key="2">
    <source>
        <dbReference type="ARBA" id="ARBA00023043"/>
    </source>
</evidence>
<dbReference type="Gene3D" id="1.25.40.20">
    <property type="entry name" value="Ankyrin repeat-containing domain"/>
    <property type="match status" value="1"/>
</dbReference>
<sequence>MQPVLFSLLVLLAAGPQLQAAAASSDPTARLEAAARSNDVAAAQQAIQDGADVNAQGGGGQTPIMAATLSGSTDIVRFLLDEHSSRVDTSIGEKDGYTPMHGAGFQGRADIARLLIAAGLNPSDRHRDGFTPIHRACWGRQQRHTDTVRVLLEDGKVDVNELANGNTPLDSALGSGNEATVALIRSKGGRTAGDIAMDREL</sequence>
<dbReference type="SMART" id="SM00248">
    <property type="entry name" value="ANK"/>
    <property type="match status" value="5"/>
</dbReference>
<dbReference type="PANTHER" id="PTHR24198">
    <property type="entry name" value="ANKYRIN REPEAT AND PROTEIN KINASE DOMAIN-CONTAINING PROTEIN"/>
    <property type="match status" value="1"/>
</dbReference>
<evidence type="ECO:0000313" key="5">
    <source>
        <dbReference type="EMBL" id="SZX66463.1"/>
    </source>
</evidence>
<dbReference type="Pfam" id="PF00023">
    <property type="entry name" value="Ank"/>
    <property type="match status" value="1"/>
</dbReference>
<organism evidence="5 6">
    <name type="scientific">Tetradesmus obliquus</name>
    <name type="common">Green alga</name>
    <name type="synonym">Acutodesmus obliquus</name>
    <dbReference type="NCBI Taxonomy" id="3088"/>
    <lineage>
        <taxon>Eukaryota</taxon>
        <taxon>Viridiplantae</taxon>
        <taxon>Chlorophyta</taxon>
        <taxon>core chlorophytes</taxon>
        <taxon>Chlorophyceae</taxon>
        <taxon>CS clade</taxon>
        <taxon>Sphaeropleales</taxon>
        <taxon>Scenedesmaceae</taxon>
        <taxon>Tetradesmus</taxon>
    </lineage>
</organism>
<dbReference type="PANTHER" id="PTHR24198:SF165">
    <property type="entry name" value="ANKYRIN REPEAT-CONTAINING PROTEIN-RELATED"/>
    <property type="match status" value="1"/>
</dbReference>
<keyword evidence="4" id="KW-0732">Signal</keyword>
<dbReference type="PROSITE" id="PS50088">
    <property type="entry name" value="ANK_REPEAT"/>
    <property type="match status" value="1"/>
</dbReference>
<dbReference type="AlphaFoldDB" id="A0A383VNG4"/>
<dbReference type="SUPFAM" id="SSF48403">
    <property type="entry name" value="Ankyrin repeat"/>
    <property type="match status" value="1"/>
</dbReference>
<gene>
    <name evidence="5" type="ORF">BQ4739_LOCUS6874</name>
</gene>
<keyword evidence="2 3" id="KW-0040">ANK repeat</keyword>
<protein>
    <submittedName>
        <fullName evidence="5">Uncharacterized protein</fullName>
    </submittedName>
</protein>
<dbReference type="Proteomes" id="UP000256970">
    <property type="component" value="Unassembled WGS sequence"/>
</dbReference>
<accession>A0A383VNG4</accession>
<feature type="chain" id="PRO_5016789052" evidence="4">
    <location>
        <begin position="21"/>
        <end position="201"/>
    </location>
</feature>
<reference evidence="5 6" key="1">
    <citation type="submission" date="2016-10" db="EMBL/GenBank/DDBJ databases">
        <authorList>
            <person name="Cai Z."/>
        </authorList>
    </citation>
    <scope>NUCLEOTIDE SEQUENCE [LARGE SCALE GENOMIC DNA]</scope>
</reference>
<evidence type="ECO:0000256" key="1">
    <source>
        <dbReference type="ARBA" id="ARBA00022737"/>
    </source>
</evidence>
<evidence type="ECO:0000256" key="4">
    <source>
        <dbReference type="SAM" id="SignalP"/>
    </source>
</evidence>
<dbReference type="STRING" id="3088.A0A383VNG4"/>
<name>A0A383VNG4_TETOB</name>
<proteinExistence type="predicted"/>
<keyword evidence="6" id="KW-1185">Reference proteome</keyword>
<evidence type="ECO:0000313" key="6">
    <source>
        <dbReference type="Proteomes" id="UP000256970"/>
    </source>
</evidence>
<feature type="signal peptide" evidence="4">
    <location>
        <begin position="1"/>
        <end position="20"/>
    </location>
</feature>
<dbReference type="EMBL" id="FNXT01000701">
    <property type="protein sequence ID" value="SZX66463.1"/>
    <property type="molecule type" value="Genomic_DNA"/>
</dbReference>
<keyword evidence="1" id="KW-0677">Repeat</keyword>
<dbReference type="InterPro" id="IPR002110">
    <property type="entry name" value="Ankyrin_rpt"/>
</dbReference>
<dbReference type="Pfam" id="PF12796">
    <property type="entry name" value="Ank_2"/>
    <property type="match status" value="1"/>
</dbReference>
<dbReference type="PROSITE" id="PS50297">
    <property type="entry name" value="ANK_REP_REGION"/>
    <property type="match status" value="1"/>
</dbReference>